<proteinExistence type="predicted"/>
<dbReference type="PANTHER" id="PTHR10627">
    <property type="entry name" value="SCP160"/>
    <property type="match status" value="1"/>
</dbReference>
<dbReference type="InterPro" id="IPR004088">
    <property type="entry name" value="KH_dom_type_1"/>
</dbReference>
<evidence type="ECO:0000313" key="5">
    <source>
        <dbReference type="Proteomes" id="UP000005408"/>
    </source>
</evidence>
<dbReference type="InterPro" id="IPR047549">
    <property type="entry name" value="BICC1_KH-I_rpt1"/>
</dbReference>
<dbReference type="Pfam" id="PF24234">
    <property type="entry name" value="KH_BICC1_1st"/>
    <property type="match status" value="1"/>
</dbReference>
<evidence type="ECO:0000256" key="1">
    <source>
        <dbReference type="ARBA" id="ARBA00022737"/>
    </source>
</evidence>
<dbReference type="GO" id="GO:0005737">
    <property type="term" value="C:cytoplasm"/>
    <property type="evidence" value="ECO:0007669"/>
    <property type="project" value="TreeGrafter"/>
</dbReference>
<dbReference type="Proteomes" id="UP000005408">
    <property type="component" value="Unassembled WGS sequence"/>
</dbReference>
<dbReference type="CDD" id="cd22420">
    <property type="entry name" value="KH-I_BICC1_rpt1"/>
    <property type="match status" value="1"/>
</dbReference>
<dbReference type="GO" id="GO:0003723">
    <property type="term" value="F:RNA binding"/>
    <property type="evidence" value="ECO:0007669"/>
    <property type="project" value="UniProtKB-UniRule"/>
</dbReference>
<dbReference type="SUPFAM" id="SSF54791">
    <property type="entry name" value="Eukaryotic type KH-domain (KH-domain type I)"/>
    <property type="match status" value="1"/>
</dbReference>
<dbReference type="AlphaFoldDB" id="A0A8W8IP25"/>
<evidence type="ECO:0000313" key="4">
    <source>
        <dbReference type="EnsemblMetazoa" id="G1521.4:cds"/>
    </source>
</evidence>
<dbReference type="InterPro" id="IPR036612">
    <property type="entry name" value="KH_dom_type_1_sf"/>
</dbReference>
<sequence>MADKQSVQSTTMLGNLDHNAAQPTIDELKPDYIEERFRVDRKKLEQMLQGSAESDENAEVFFQRVMGESKTQITWPSKLKIGAKSKKDPHIKIIGLTEDVKNAKDQILSILDTKINRVTLKMDVSYTDHSHVIGKGGNNIKKVMQQTGCHIHFPDSNRGNSIQEKSNQVRIL</sequence>
<protein>
    <recommendedName>
        <fullName evidence="3">K Homology domain-containing protein</fullName>
    </recommendedName>
</protein>
<dbReference type="PROSITE" id="PS50084">
    <property type="entry name" value="KH_TYPE_1"/>
    <property type="match status" value="1"/>
</dbReference>
<name>A0A8W8IP25_MAGGI</name>
<dbReference type="CDD" id="cd22421">
    <property type="entry name" value="KH-I_BICC1_rpt2"/>
    <property type="match status" value="1"/>
</dbReference>
<keyword evidence="2" id="KW-0694">RNA-binding</keyword>
<evidence type="ECO:0000259" key="3">
    <source>
        <dbReference type="SMART" id="SM00322"/>
    </source>
</evidence>
<dbReference type="InterPro" id="IPR047554">
    <property type="entry name" value="BICC1_KH-I_rpt2"/>
</dbReference>
<reference evidence="4" key="1">
    <citation type="submission" date="2022-08" db="UniProtKB">
        <authorList>
            <consortium name="EnsemblMetazoa"/>
        </authorList>
    </citation>
    <scope>IDENTIFICATION</scope>
    <source>
        <strain evidence="4">05x7-T-G4-1.051#20</strain>
    </source>
</reference>
<dbReference type="SMART" id="SM00322">
    <property type="entry name" value="KH"/>
    <property type="match status" value="1"/>
</dbReference>
<evidence type="ECO:0000256" key="2">
    <source>
        <dbReference type="PROSITE-ProRule" id="PRU00117"/>
    </source>
</evidence>
<organism evidence="4 5">
    <name type="scientific">Magallana gigas</name>
    <name type="common">Pacific oyster</name>
    <name type="synonym">Crassostrea gigas</name>
    <dbReference type="NCBI Taxonomy" id="29159"/>
    <lineage>
        <taxon>Eukaryota</taxon>
        <taxon>Metazoa</taxon>
        <taxon>Spiralia</taxon>
        <taxon>Lophotrochozoa</taxon>
        <taxon>Mollusca</taxon>
        <taxon>Bivalvia</taxon>
        <taxon>Autobranchia</taxon>
        <taxon>Pteriomorphia</taxon>
        <taxon>Ostreida</taxon>
        <taxon>Ostreoidea</taxon>
        <taxon>Ostreidae</taxon>
        <taxon>Magallana</taxon>
    </lineage>
</organism>
<dbReference type="InterPro" id="IPR004087">
    <property type="entry name" value="KH_dom"/>
</dbReference>
<keyword evidence="5" id="KW-1185">Reference proteome</keyword>
<dbReference type="EnsemblMetazoa" id="G1521.4">
    <property type="protein sequence ID" value="G1521.4:cds"/>
    <property type="gene ID" value="G1521"/>
</dbReference>
<dbReference type="PANTHER" id="PTHR10627:SF69">
    <property type="entry name" value="PROTEIN BICAUDAL C"/>
    <property type="match status" value="1"/>
</dbReference>
<feature type="domain" description="K Homology" evidence="3">
    <location>
        <begin position="116"/>
        <end position="170"/>
    </location>
</feature>
<accession>A0A8W8IP25</accession>
<dbReference type="Pfam" id="PF00013">
    <property type="entry name" value="KH_1"/>
    <property type="match status" value="1"/>
</dbReference>
<dbReference type="Gene3D" id="3.30.1370.10">
    <property type="entry name" value="K Homology domain, type 1"/>
    <property type="match status" value="1"/>
</dbReference>
<keyword evidence="1" id="KW-0677">Repeat</keyword>